<accession>A0A5C3M0W9</accession>
<gene>
    <name evidence="2" type="ORF">BDQ12DRAFT_712782</name>
</gene>
<dbReference type="STRING" id="68775.A0A5C3M0W9"/>
<dbReference type="OrthoDB" id="5429442at2759"/>
<dbReference type="AlphaFoldDB" id="A0A5C3M0W9"/>
<feature type="region of interest" description="Disordered" evidence="1">
    <location>
        <begin position="1081"/>
        <end position="1103"/>
    </location>
</feature>
<feature type="region of interest" description="Disordered" evidence="1">
    <location>
        <begin position="404"/>
        <end position="434"/>
    </location>
</feature>
<evidence type="ECO:0000313" key="2">
    <source>
        <dbReference type="EMBL" id="TFK38353.1"/>
    </source>
</evidence>
<keyword evidence="3" id="KW-1185">Reference proteome</keyword>
<sequence>MCLGQNSAHHAVHYLNAQLGALWENASECVKKSGKGLKPLDRVRYDFALAEFHVGTRQRSKFNSKDDMMFSAVFDKPRLEFICNHEAVLYVKIKEGHFNRDFAKTDSSAFVPNSSRNVELHGMEVAFRVNFDLNGIRGQTSNIGNGTHIIQLLVLDLQSAELASKVNVPSGREALAFYLQRYLSFLHSAGHHVLFSLPDFDDDRLDVVIDYSLETHRIRNLDVEQNEIYGVSLDEINRSLSSKWLKAIMDAADGGSRASICLAEYRSNWTDVGHHSDVQFYVKFGAPTLKALCKREAILYFKVDELLVYDGHDFTKTPKHTYSGWDIAVVVDLIKEVEGLVNRVKIDMSTFRFCEHLSLFTGFDASIDFASSLKSTFVEFIDYYGTVIEHAHFHVIHAVDNTPIDTSDSSSDSSSESESGRPRGEWELVPGKTKGGATDIIKKTRTCGYDFVQVISVQSIIEHFKTLWHLSRDSKDEHTKCLTKWSYGEDFTSTFGALKLRYLSNGKAIVWIQLDDGVLKPLKGTKTYDFMDWSIAFEVDFKLISQKDVASSSKSWFTRFTESIAWKSHGNHEDRDLKHLCLDFSSAKFVYELSKFEGLHLAERSAVERVRAAVHFLRAHYLSELTLHGHHILHSMPVWKSSPPAMGVTSLTFQIYSKNTYNHSNCTRSQSSEAVLVLLGMTGSRPLPKGHLEYSTEWLTKVKNGVSHGTVCLSRKVFLEERLLCSLARVNATTTVVPVFPGVVQDDACVPLFTGLDGGEWGMSLTTWAARNLKRPRACKWELNAGSESDYKWDHTDKWSYEHEGAFDDKNNGTYIVSCQTKNYLHLPTSFTSGSMDIVMNGQVAVELGFKGDTHKWSTKAATKWSVTLSMTSQPGGSGISIDIKGNTSPKFEASHVHGEASLENLVDLNALGSLFKVDLAELSSELRRSFGGVWEHCYPGTYAYSLCNPMFNASGDILFELRKFVPRSQVPVPTVRPRPSVIVRTSAPSPATGSPVPGPQVKKSRSLLKRIGSGISGAVRGAGEAIGDVGEAIQDVFDGDSDDEKSKKGGHLEGMLKVERTKSAASLSPVTPAVERDLLKTPASEIGPRVTIANGGSSTESSTHFSTSHVAYEISGNSTLGLATPKITTLKVAENGHKVGNGHASVTAAIKAAQNIHKPT</sequence>
<evidence type="ECO:0000313" key="3">
    <source>
        <dbReference type="Proteomes" id="UP000308652"/>
    </source>
</evidence>
<feature type="compositionally biased region" description="Low complexity" evidence="1">
    <location>
        <begin position="407"/>
        <end position="417"/>
    </location>
</feature>
<dbReference type="EMBL" id="ML213603">
    <property type="protein sequence ID" value="TFK38353.1"/>
    <property type="molecule type" value="Genomic_DNA"/>
</dbReference>
<dbReference type="Proteomes" id="UP000308652">
    <property type="component" value="Unassembled WGS sequence"/>
</dbReference>
<organism evidence="2 3">
    <name type="scientific">Crucibulum laeve</name>
    <dbReference type="NCBI Taxonomy" id="68775"/>
    <lineage>
        <taxon>Eukaryota</taxon>
        <taxon>Fungi</taxon>
        <taxon>Dikarya</taxon>
        <taxon>Basidiomycota</taxon>
        <taxon>Agaricomycotina</taxon>
        <taxon>Agaricomycetes</taxon>
        <taxon>Agaricomycetidae</taxon>
        <taxon>Agaricales</taxon>
        <taxon>Agaricineae</taxon>
        <taxon>Nidulariaceae</taxon>
        <taxon>Crucibulum</taxon>
    </lineage>
</organism>
<proteinExistence type="predicted"/>
<reference evidence="2 3" key="1">
    <citation type="journal article" date="2019" name="Nat. Ecol. Evol.">
        <title>Megaphylogeny resolves global patterns of mushroom evolution.</title>
        <authorList>
            <person name="Varga T."/>
            <person name="Krizsan K."/>
            <person name="Foldi C."/>
            <person name="Dima B."/>
            <person name="Sanchez-Garcia M."/>
            <person name="Sanchez-Ramirez S."/>
            <person name="Szollosi G.J."/>
            <person name="Szarkandi J.G."/>
            <person name="Papp V."/>
            <person name="Albert L."/>
            <person name="Andreopoulos W."/>
            <person name="Angelini C."/>
            <person name="Antonin V."/>
            <person name="Barry K.W."/>
            <person name="Bougher N.L."/>
            <person name="Buchanan P."/>
            <person name="Buyck B."/>
            <person name="Bense V."/>
            <person name="Catcheside P."/>
            <person name="Chovatia M."/>
            <person name="Cooper J."/>
            <person name="Damon W."/>
            <person name="Desjardin D."/>
            <person name="Finy P."/>
            <person name="Geml J."/>
            <person name="Haridas S."/>
            <person name="Hughes K."/>
            <person name="Justo A."/>
            <person name="Karasinski D."/>
            <person name="Kautmanova I."/>
            <person name="Kiss B."/>
            <person name="Kocsube S."/>
            <person name="Kotiranta H."/>
            <person name="LaButti K.M."/>
            <person name="Lechner B.E."/>
            <person name="Liimatainen K."/>
            <person name="Lipzen A."/>
            <person name="Lukacs Z."/>
            <person name="Mihaltcheva S."/>
            <person name="Morgado L.N."/>
            <person name="Niskanen T."/>
            <person name="Noordeloos M.E."/>
            <person name="Ohm R.A."/>
            <person name="Ortiz-Santana B."/>
            <person name="Ovrebo C."/>
            <person name="Racz N."/>
            <person name="Riley R."/>
            <person name="Savchenko A."/>
            <person name="Shiryaev A."/>
            <person name="Soop K."/>
            <person name="Spirin V."/>
            <person name="Szebenyi C."/>
            <person name="Tomsovsky M."/>
            <person name="Tulloss R.E."/>
            <person name="Uehling J."/>
            <person name="Grigoriev I.V."/>
            <person name="Vagvolgyi C."/>
            <person name="Papp T."/>
            <person name="Martin F.M."/>
            <person name="Miettinen O."/>
            <person name="Hibbett D.S."/>
            <person name="Nagy L.G."/>
        </authorList>
    </citation>
    <scope>NUCLEOTIDE SEQUENCE [LARGE SCALE GENOMIC DNA]</scope>
    <source>
        <strain evidence="2 3">CBS 166.37</strain>
    </source>
</reference>
<protein>
    <submittedName>
        <fullName evidence="2">Uncharacterized protein</fullName>
    </submittedName>
</protein>
<name>A0A5C3M0W9_9AGAR</name>
<evidence type="ECO:0000256" key="1">
    <source>
        <dbReference type="SAM" id="MobiDB-lite"/>
    </source>
</evidence>